<evidence type="ECO:0000256" key="2">
    <source>
        <dbReference type="ARBA" id="ARBA00022692"/>
    </source>
</evidence>
<accession>A0ABQ5M1G8</accession>
<sequence length="228" mass="25680">MQFWTSMGIEINQEIIDIILLTMKLGIVSTFISALLGVPFGMFLERVDFFGKKVIIRINRTLMGFPPVVAGLAVYLLLMRRGPLGRWELLFTFPAMVIVQTGIIAPIISGMVYTSCKNMAPQIRNFAISMGADRWQTFLLVIKEIKNDIYFILITGFGRSISEVGAVMIVGGNIKYKTRTMTTAISLMRNKGDFGEAITLGLVLLIISFIIQCFVDFLRRYEENVENN</sequence>
<dbReference type="CDD" id="cd06261">
    <property type="entry name" value="TM_PBP2"/>
    <property type="match status" value="1"/>
</dbReference>
<feature type="transmembrane region" description="Helical" evidence="5">
    <location>
        <begin position="90"/>
        <end position="113"/>
    </location>
</feature>
<dbReference type="InterPro" id="IPR000515">
    <property type="entry name" value="MetI-like"/>
</dbReference>
<keyword evidence="3 5" id="KW-1133">Transmembrane helix</keyword>
<dbReference type="Gene3D" id="1.10.3720.10">
    <property type="entry name" value="MetI-like"/>
    <property type="match status" value="1"/>
</dbReference>
<evidence type="ECO:0000313" key="7">
    <source>
        <dbReference type="EMBL" id="GLB28796.1"/>
    </source>
</evidence>
<dbReference type="InterPro" id="IPR035906">
    <property type="entry name" value="MetI-like_sf"/>
</dbReference>
<gene>
    <name evidence="7" type="primary">tupB</name>
    <name evidence="7" type="ORF">LAD12857_07190</name>
</gene>
<keyword evidence="4 5" id="KW-0472">Membrane</keyword>
<comment type="caution">
    <text evidence="7">The sequence shown here is derived from an EMBL/GenBank/DDBJ whole genome shotgun (WGS) entry which is preliminary data.</text>
</comment>
<dbReference type="Pfam" id="PF00528">
    <property type="entry name" value="BPD_transp_1"/>
    <property type="match status" value="1"/>
</dbReference>
<feature type="transmembrane region" description="Helical" evidence="5">
    <location>
        <begin position="21"/>
        <end position="42"/>
    </location>
</feature>
<evidence type="ECO:0000256" key="4">
    <source>
        <dbReference type="ARBA" id="ARBA00023136"/>
    </source>
</evidence>
<dbReference type="SUPFAM" id="SSF161098">
    <property type="entry name" value="MetI-like"/>
    <property type="match status" value="1"/>
</dbReference>
<dbReference type="PANTHER" id="PTHR43632">
    <property type="entry name" value="PERMEASE COMPONENT OF TUNGSTATE ABC TRANSPORTER"/>
    <property type="match status" value="1"/>
</dbReference>
<keyword evidence="5" id="KW-0813">Transport</keyword>
<evidence type="ECO:0000256" key="5">
    <source>
        <dbReference type="RuleBase" id="RU363032"/>
    </source>
</evidence>
<evidence type="ECO:0000256" key="1">
    <source>
        <dbReference type="ARBA" id="ARBA00004141"/>
    </source>
</evidence>
<protein>
    <submittedName>
        <fullName evidence="7">Tungstate ABC transporter permease</fullName>
    </submittedName>
</protein>
<comment type="similarity">
    <text evidence="5">Belongs to the binding-protein-dependent transport system permease family.</text>
</comment>
<dbReference type="EMBL" id="BRPJ01000010">
    <property type="protein sequence ID" value="GLB28796.1"/>
    <property type="molecule type" value="Genomic_DNA"/>
</dbReference>
<feature type="transmembrane region" description="Helical" evidence="5">
    <location>
        <begin position="149"/>
        <end position="176"/>
    </location>
</feature>
<dbReference type="Proteomes" id="UP001419084">
    <property type="component" value="Unassembled WGS sequence"/>
</dbReference>
<evidence type="ECO:0000256" key="3">
    <source>
        <dbReference type="ARBA" id="ARBA00022989"/>
    </source>
</evidence>
<dbReference type="PANTHER" id="PTHR43632:SF1">
    <property type="entry name" value="PERMEASE COMPONENT OF TUNGSTATE ABC TRANSPORTER"/>
    <property type="match status" value="1"/>
</dbReference>
<dbReference type="InterPro" id="IPR049783">
    <property type="entry name" value="ABC_perm_TupB-like"/>
</dbReference>
<dbReference type="PROSITE" id="PS50928">
    <property type="entry name" value="ABC_TM1"/>
    <property type="match status" value="1"/>
</dbReference>
<name>A0ABQ5M1G8_9FIRM</name>
<dbReference type="NCBIfam" id="NF038017">
    <property type="entry name" value="ABC_perm1"/>
    <property type="match status" value="1"/>
</dbReference>
<keyword evidence="2 5" id="KW-0812">Transmembrane</keyword>
<feature type="transmembrane region" description="Helical" evidence="5">
    <location>
        <begin position="62"/>
        <end position="78"/>
    </location>
</feature>
<keyword evidence="8" id="KW-1185">Reference proteome</keyword>
<evidence type="ECO:0000259" key="6">
    <source>
        <dbReference type="PROSITE" id="PS50928"/>
    </source>
</evidence>
<evidence type="ECO:0000313" key="8">
    <source>
        <dbReference type="Proteomes" id="UP001419084"/>
    </source>
</evidence>
<feature type="domain" description="ABC transmembrane type-1" evidence="6">
    <location>
        <begin position="19"/>
        <end position="215"/>
    </location>
</feature>
<proteinExistence type="inferred from homology"/>
<reference evidence="7 8" key="1">
    <citation type="journal article" date="2024" name="Int. J. Syst. Evol. Microbiol.">
        <title>Lacrimispora brassicae sp. nov. isolated from fermented cabbage, and proposal of Clostridium indicum Gundawar et al. 2019 and Clostridium methoxybenzovorans Mechichi et al. 1999 as heterotypic synonyms of Lacrimispora amygdalina (Parshina et al. 2003) Haas and Blanchard 2020 and Lacrimispora indolis (McClung and McCoy 1957) Haas and Blanchard 2020, respectively.</title>
        <authorList>
            <person name="Kobayashi H."/>
            <person name="Tanizawa Y."/>
            <person name="Sakamoto M."/>
            <person name="Ohkuma M."/>
            <person name="Tohno M."/>
        </authorList>
    </citation>
    <scope>NUCLEOTIDE SEQUENCE [LARGE SCALE GENOMIC DNA]</scope>
    <source>
        <strain evidence="7 8">DSM 12857</strain>
    </source>
</reference>
<organism evidence="7 8">
    <name type="scientific">Lacrimispora amygdalina</name>
    <dbReference type="NCBI Taxonomy" id="253257"/>
    <lineage>
        <taxon>Bacteria</taxon>
        <taxon>Bacillati</taxon>
        <taxon>Bacillota</taxon>
        <taxon>Clostridia</taxon>
        <taxon>Lachnospirales</taxon>
        <taxon>Lachnospiraceae</taxon>
        <taxon>Lacrimispora</taxon>
    </lineage>
</organism>
<feature type="transmembrane region" description="Helical" evidence="5">
    <location>
        <begin position="197"/>
        <end position="218"/>
    </location>
</feature>
<comment type="subcellular location">
    <subcellularLocation>
        <location evidence="5">Cell membrane</location>
        <topology evidence="5">Multi-pass membrane protein</topology>
    </subcellularLocation>
    <subcellularLocation>
        <location evidence="1">Membrane</location>
        <topology evidence="1">Multi-pass membrane protein</topology>
    </subcellularLocation>
</comment>